<accession>A0A7N0UXB7</accession>
<dbReference type="Proteomes" id="UP000594263">
    <property type="component" value="Unplaced"/>
</dbReference>
<feature type="transmembrane region" description="Helical" evidence="4">
    <location>
        <begin position="176"/>
        <end position="205"/>
    </location>
</feature>
<comment type="subcellular location">
    <subcellularLocation>
        <location evidence="1">Membrane</location>
    </subcellularLocation>
</comment>
<evidence type="ECO:0000256" key="1">
    <source>
        <dbReference type="ARBA" id="ARBA00004370"/>
    </source>
</evidence>
<feature type="compositionally biased region" description="Polar residues" evidence="3">
    <location>
        <begin position="107"/>
        <end position="119"/>
    </location>
</feature>
<dbReference type="EnsemblPlants" id="Kaladp0088s0107.1.v1.1">
    <property type="protein sequence ID" value="Kaladp0088s0107.1.v1.1.CDS.1"/>
    <property type="gene ID" value="Kaladp0088s0107.v1.1"/>
</dbReference>
<keyword evidence="2 4" id="KW-0472">Membrane</keyword>
<evidence type="ECO:0008006" key="7">
    <source>
        <dbReference type="Google" id="ProtNLM"/>
    </source>
</evidence>
<keyword evidence="6" id="KW-1185">Reference proteome</keyword>
<keyword evidence="4" id="KW-1133">Transmembrane helix</keyword>
<dbReference type="GO" id="GO:0098542">
    <property type="term" value="P:defense response to other organism"/>
    <property type="evidence" value="ECO:0007669"/>
    <property type="project" value="InterPro"/>
</dbReference>
<dbReference type="InterPro" id="IPR044839">
    <property type="entry name" value="NDR1-like"/>
</dbReference>
<reference evidence="5" key="1">
    <citation type="submission" date="2021-01" db="UniProtKB">
        <authorList>
            <consortium name="EnsemblPlants"/>
        </authorList>
    </citation>
    <scope>IDENTIFICATION</scope>
</reference>
<dbReference type="Gramene" id="Kaladp0088s0107.1.v1.1">
    <property type="protein sequence ID" value="Kaladp0088s0107.1.v1.1.CDS.1"/>
    <property type="gene ID" value="Kaladp0088s0107.v1.1"/>
</dbReference>
<dbReference type="PANTHER" id="PTHR31234:SF42">
    <property type="entry name" value="LATE EMBRYOGENESIS ABUNDANT (LEA) HYDROXYPROLINE-RICH GLYCOPROTEIN FAMILY"/>
    <property type="match status" value="1"/>
</dbReference>
<feature type="compositionally biased region" description="Basic and acidic residues" evidence="3">
    <location>
        <begin position="136"/>
        <end position="150"/>
    </location>
</feature>
<protein>
    <recommendedName>
        <fullName evidence="7">Late embryogenesis abundant protein LEA-2 subgroup domain-containing protein</fullName>
    </recommendedName>
</protein>
<name>A0A7N0UXB7_KALFE</name>
<evidence type="ECO:0000256" key="2">
    <source>
        <dbReference type="ARBA" id="ARBA00023136"/>
    </source>
</evidence>
<evidence type="ECO:0000313" key="6">
    <source>
        <dbReference type="Proteomes" id="UP000594263"/>
    </source>
</evidence>
<feature type="compositionally biased region" description="Basic and acidic residues" evidence="3">
    <location>
        <begin position="120"/>
        <end position="129"/>
    </location>
</feature>
<dbReference type="GO" id="GO:0005886">
    <property type="term" value="C:plasma membrane"/>
    <property type="evidence" value="ECO:0007669"/>
    <property type="project" value="TreeGrafter"/>
</dbReference>
<proteinExistence type="predicted"/>
<dbReference type="PANTHER" id="PTHR31234">
    <property type="entry name" value="LATE EMBRYOGENESIS ABUNDANT (LEA) HYDROXYPROLINE-RICH GLYCOPROTEIN FAMILY"/>
    <property type="match status" value="1"/>
</dbReference>
<dbReference type="AlphaFoldDB" id="A0A7N0UXB7"/>
<organism evidence="5 6">
    <name type="scientific">Kalanchoe fedtschenkoi</name>
    <name type="common">Lavender scallops</name>
    <name type="synonym">South American air plant</name>
    <dbReference type="NCBI Taxonomy" id="63787"/>
    <lineage>
        <taxon>Eukaryota</taxon>
        <taxon>Viridiplantae</taxon>
        <taxon>Streptophyta</taxon>
        <taxon>Embryophyta</taxon>
        <taxon>Tracheophyta</taxon>
        <taxon>Spermatophyta</taxon>
        <taxon>Magnoliopsida</taxon>
        <taxon>eudicotyledons</taxon>
        <taxon>Gunneridae</taxon>
        <taxon>Pentapetalae</taxon>
        <taxon>Saxifragales</taxon>
        <taxon>Crassulaceae</taxon>
        <taxon>Kalanchoe</taxon>
    </lineage>
</organism>
<evidence type="ECO:0000313" key="5">
    <source>
        <dbReference type="EnsemblPlants" id="Kaladp0088s0107.1.v1.1.CDS.1"/>
    </source>
</evidence>
<sequence>MSHPETNAHFKIKTRQRHDTQYPQRNPHDQGHDLPPIPMRGRQYPPQGDNDAPHIPLWQGRQRPQQYPNPDYPEHFQSQGDNDAHHMAPPRQGQYPQHEDQEMHQVPSRQGRQSNLHSQENPRFHDGSPEHIPQFQDEKRPKYSQPDHHRQGTHPHLMHQKPQGPRVPSPRKTKPLAWFLAICCTVFWVLVILGGLIVLIIYLIYHPESPHFQISTFTLNTLYLDSGNFLNADIRILANFNNSNRKVSVDFSYLTIDLYYGETRIGTQYIEPFYESNSVSTFADIHMVTSQLHLPFRDVQRLAAQVQNNRIQFVVKGTFRTRSNLGSWMHYSYWLDAQCTVVVTSPPAGILLWKKCRTKRL</sequence>
<keyword evidence="4" id="KW-0812">Transmembrane</keyword>
<evidence type="ECO:0000256" key="4">
    <source>
        <dbReference type="SAM" id="Phobius"/>
    </source>
</evidence>
<feature type="region of interest" description="Disordered" evidence="3">
    <location>
        <begin position="1"/>
        <end position="170"/>
    </location>
</feature>
<evidence type="ECO:0000256" key="3">
    <source>
        <dbReference type="SAM" id="MobiDB-lite"/>
    </source>
</evidence>